<dbReference type="Proteomes" id="UP000007129">
    <property type="component" value="Unassembled WGS sequence"/>
</dbReference>
<evidence type="ECO:0000256" key="4">
    <source>
        <dbReference type="ARBA" id="ARBA00022723"/>
    </source>
</evidence>
<evidence type="ECO:0000256" key="3">
    <source>
        <dbReference type="ARBA" id="ARBA00022617"/>
    </source>
</evidence>
<evidence type="ECO:0000256" key="6">
    <source>
        <dbReference type="ARBA" id="ARBA00023004"/>
    </source>
</evidence>
<evidence type="ECO:0000256" key="5">
    <source>
        <dbReference type="ARBA" id="ARBA00023002"/>
    </source>
</evidence>
<keyword evidence="4 8" id="KW-0479">Metal-binding</keyword>
<keyword evidence="6 8" id="KW-0408">Iron</keyword>
<dbReference type="GO" id="GO:0004497">
    <property type="term" value="F:monooxygenase activity"/>
    <property type="evidence" value="ECO:0007669"/>
    <property type="project" value="UniProtKB-KW"/>
</dbReference>
<dbReference type="PANTHER" id="PTHR46206:SF2">
    <property type="entry name" value="CYTOCHROME P450 MONOOXYGENASE AUSG-RELATED"/>
    <property type="match status" value="1"/>
</dbReference>
<sequence length="334" mass="36955">MTKFLDKVSAAGVHPPPPPKKKETKGKEASAQIHRSPISFSVKWFFPDYPGFWTYGTCNIDEYHMNLQLIRVHLNRSLSQLTAPLSAEAAYAVPKAFPPPPEQGEWRESVLYAAIVDLISRLTARVVMLGFVVAVMHTTSALLTNIMFDLCARPEYVELLRQEIRGVTGGSGLLDAKTQLHQLKLMDSFMKESQRLAGGNYFINNRGLEDDVVLSDGSVLPKASIVATPAIVKGFYEDEGTFDGHRFVRLAEKTGSPGQWSFVNTSTEQLGFGLGAHACPGRFFASNQLKIALVHLLLKYDWKLPIGGQRPAAVQVGHESIPDREATVFYKIHS</sequence>
<dbReference type="PANTHER" id="PTHR46206">
    <property type="entry name" value="CYTOCHROME P450"/>
    <property type="match status" value="1"/>
</dbReference>
<evidence type="ECO:0000256" key="2">
    <source>
        <dbReference type="ARBA" id="ARBA00010617"/>
    </source>
</evidence>
<evidence type="ECO:0000313" key="11">
    <source>
        <dbReference type="EMBL" id="EKG19586.1"/>
    </source>
</evidence>
<dbReference type="PRINTS" id="PR00465">
    <property type="entry name" value="EP450IV"/>
</dbReference>
<reference evidence="11 12" key="1">
    <citation type="journal article" date="2012" name="BMC Genomics">
        <title>Tools to kill: Genome of one of the most destructive plant pathogenic fungi Macrophomina phaseolina.</title>
        <authorList>
            <person name="Islam M.S."/>
            <person name="Haque M.S."/>
            <person name="Islam M.M."/>
            <person name="Emdad E.M."/>
            <person name="Halim A."/>
            <person name="Hossen Q.M.M."/>
            <person name="Hossain M.Z."/>
            <person name="Ahmed B."/>
            <person name="Rahim S."/>
            <person name="Rahman M.S."/>
            <person name="Alam M.M."/>
            <person name="Hou S."/>
            <person name="Wan X."/>
            <person name="Saito J.A."/>
            <person name="Alam M."/>
        </authorList>
    </citation>
    <scope>NUCLEOTIDE SEQUENCE [LARGE SCALE GENOMIC DNA]</scope>
    <source>
        <strain evidence="11 12">MS6</strain>
    </source>
</reference>
<dbReference type="PROSITE" id="PS00086">
    <property type="entry name" value="CYTOCHROME_P450"/>
    <property type="match status" value="1"/>
</dbReference>
<dbReference type="InterPro" id="IPR001128">
    <property type="entry name" value="Cyt_P450"/>
</dbReference>
<dbReference type="InterPro" id="IPR002403">
    <property type="entry name" value="Cyt_P450_E_grp-IV"/>
</dbReference>
<dbReference type="GO" id="GO:0020037">
    <property type="term" value="F:heme binding"/>
    <property type="evidence" value="ECO:0007669"/>
    <property type="project" value="InterPro"/>
</dbReference>
<organism evidence="11 12">
    <name type="scientific">Macrophomina phaseolina (strain MS6)</name>
    <name type="common">Charcoal rot fungus</name>
    <dbReference type="NCBI Taxonomy" id="1126212"/>
    <lineage>
        <taxon>Eukaryota</taxon>
        <taxon>Fungi</taxon>
        <taxon>Dikarya</taxon>
        <taxon>Ascomycota</taxon>
        <taxon>Pezizomycotina</taxon>
        <taxon>Dothideomycetes</taxon>
        <taxon>Dothideomycetes incertae sedis</taxon>
        <taxon>Botryosphaeriales</taxon>
        <taxon>Botryosphaeriaceae</taxon>
        <taxon>Macrophomina</taxon>
    </lineage>
</organism>
<feature type="binding site" description="axial binding residue" evidence="8">
    <location>
        <position position="279"/>
    </location>
    <ligand>
        <name>heme</name>
        <dbReference type="ChEBI" id="CHEBI:30413"/>
    </ligand>
    <ligandPart>
        <name>Fe</name>
        <dbReference type="ChEBI" id="CHEBI:18248"/>
    </ligandPart>
</feature>
<gene>
    <name evidence="11" type="ORF">MPH_03450</name>
</gene>
<feature type="region of interest" description="Disordered" evidence="10">
    <location>
        <begin position="1"/>
        <end position="29"/>
    </location>
</feature>
<dbReference type="GO" id="GO:0016705">
    <property type="term" value="F:oxidoreductase activity, acting on paired donors, with incorporation or reduction of molecular oxygen"/>
    <property type="evidence" value="ECO:0007669"/>
    <property type="project" value="InterPro"/>
</dbReference>
<evidence type="ECO:0000256" key="8">
    <source>
        <dbReference type="PIRSR" id="PIRSR602403-1"/>
    </source>
</evidence>
<evidence type="ECO:0000256" key="1">
    <source>
        <dbReference type="ARBA" id="ARBA00001971"/>
    </source>
</evidence>
<dbReference type="Pfam" id="PF00067">
    <property type="entry name" value="p450"/>
    <property type="match status" value="1"/>
</dbReference>
<evidence type="ECO:0000256" key="7">
    <source>
        <dbReference type="ARBA" id="ARBA00023033"/>
    </source>
</evidence>
<dbReference type="InterPro" id="IPR036396">
    <property type="entry name" value="Cyt_P450_sf"/>
</dbReference>
<evidence type="ECO:0000256" key="10">
    <source>
        <dbReference type="SAM" id="MobiDB-lite"/>
    </source>
</evidence>
<name>K2RAT8_MACPH</name>
<dbReference type="eggNOG" id="KOG0156">
    <property type="taxonomic scope" value="Eukaryota"/>
</dbReference>
<comment type="caution">
    <text evidence="11">The sequence shown here is derived from an EMBL/GenBank/DDBJ whole genome shotgun (WGS) entry which is preliminary data.</text>
</comment>
<dbReference type="VEuPathDB" id="FungiDB:MPH_03450"/>
<keyword evidence="5 9" id="KW-0560">Oxidoreductase</keyword>
<comment type="cofactor">
    <cofactor evidence="1 8">
        <name>heme</name>
        <dbReference type="ChEBI" id="CHEBI:30413"/>
    </cofactor>
</comment>
<dbReference type="SUPFAM" id="SSF48264">
    <property type="entry name" value="Cytochrome P450"/>
    <property type="match status" value="1"/>
</dbReference>
<proteinExistence type="inferred from homology"/>
<dbReference type="AlphaFoldDB" id="K2RAT8"/>
<dbReference type="CDD" id="cd11041">
    <property type="entry name" value="CYP503A1-like"/>
    <property type="match status" value="1"/>
</dbReference>
<dbReference type="OrthoDB" id="1844152at2759"/>
<dbReference type="EMBL" id="AHHD01000163">
    <property type="protein sequence ID" value="EKG19586.1"/>
    <property type="molecule type" value="Genomic_DNA"/>
</dbReference>
<accession>K2RAT8</accession>
<dbReference type="Gene3D" id="1.10.630.10">
    <property type="entry name" value="Cytochrome P450"/>
    <property type="match status" value="1"/>
</dbReference>
<keyword evidence="3 8" id="KW-0349">Heme</keyword>
<keyword evidence="7 9" id="KW-0503">Monooxygenase</keyword>
<dbReference type="InParanoid" id="K2RAT8"/>
<evidence type="ECO:0000256" key="9">
    <source>
        <dbReference type="RuleBase" id="RU000461"/>
    </source>
</evidence>
<dbReference type="STRING" id="1126212.K2RAT8"/>
<evidence type="ECO:0000313" key="12">
    <source>
        <dbReference type="Proteomes" id="UP000007129"/>
    </source>
</evidence>
<dbReference type="HOGENOM" id="CLU_831766_0_0_1"/>
<dbReference type="GO" id="GO:0005506">
    <property type="term" value="F:iron ion binding"/>
    <property type="evidence" value="ECO:0007669"/>
    <property type="project" value="InterPro"/>
</dbReference>
<comment type="similarity">
    <text evidence="2 9">Belongs to the cytochrome P450 family.</text>
</comment>
<dbReference type="InterPro" id="IPR017972">
    <property type="entry name" value="Cyt_P450_CS"/>
</dbReference>
<protein>
    <submittedName>
        <fullName evidence="11">Cytochrome P450</fullName>
    </submittedName>
</protein>